<organism evidence="1 2">
    <name type="scientific">Carnegiea gigantea</name>
    <dbReference type="NCBI Taxonomy" id="171969"/>
    <lineage>
        <taxon>Eukaryota</taxon>
        <taxon>Viridiplantae</taxon>
        <taxon>Streptophyta</taxon>
        <taxon>Embryophyta</taxon>
        <taxon>Tracheophyta</taxon>
        <taxon>Spermatophyta</taxon>
        <taxon>Magnoliopsida</taxon>
        <taxon>eudicotyledons</taxon>
        <taxon>Gunneridae</taxon>
        <taxon>Pentapetalae</taxon>
        <taxon>Caryophyllales</taxon>
        <taxon>Cactineae</taxon>
        <taxon>Cactaceae</taxon>
        <taxon>Cactoideae</taxon>
        <taxon>Echinocereeae</taxon>
        <taxon>Carnegiea</taxon>
    </lineage>
</organism>
<accession>A0A9Q1K959</accession>
<reference evidence="1" key="1">
    <citation type="submission" date="2022-04" db="EMBL/GenBank/DDBJ databases">
        <title>Carnegiea gigantea Genome sequencing and assembly v2.</title>
        <authorList>
            <person name="Copetti D."/>
            <person name="Sanderson M.J."/>
            <person name="Burquez A."/>
            <person name="Wojciechowski M.F."/>
        </authorList>
    </citation>
    <scope>NUCLEOTIDE SEQUENCE</scope>
    <source>
        <strain evidence="1">SGP5-SGP5p</strain>
        <tissue evidence="1">Aerial part</tissue>
    </source>
</reference>
<name>A0A9Q1K959_9CARY</name>
<evidence type="ECO:0000313" key="1">
    <source>
        <dbReference type="EMBL" id="KAJ8438632.1"/>
    </source>
</evidence>
<keyword evidence="2" id="KW-1185">Reference proteome</keyword>
<protein>
    <submittedName>
        <fullName evidence="1">Uncharacterized protein</fullName>
    </submittedName>
</protein>
<dbReference type="Proteomes" id="UP001153076">
    <property type="component" value="Unassembled WGS sequence"/>
</dbReference>
<gene>
    <name evidence="1" type="ORF">Cgig2_017970</name>
</gene>
<sequence>MKQSDLFDTNILKDEDIHGSRPKLKIVRSGKPLEPFVPPIEDDSFHVKIPGTHFMIPTTPISIYDLFNSGSRLDSLKGLCSPNNDEAKSAPKAYALSLEPYPRCPLRTPQGGVYVFNVDAVVKVVNKNVAWDFSQATLNKVSYGPFDGLPSLEVEQL</sequence>
<comment type="caution">
    <text evidence="1">The sequence shown here is derived from an EMBL/GenBank/DDBJ whole genome shotgun (WGS) entry which is preliminary data.</text>
</comment>
<proteinExistence type="predicted"/>
<evidence type="ECO:0000313" key="2">
    <source>
        <dbReference type="Proteomes" id="UP001153076"/>
    </source>
</evidence>
<dbReference type="EMBL" id="JAKOGI010000247">
    <property type="protein sequence ID" value="KAJ8438632.1"/>
    <property type="molecule type" value="Genomic_DNA"/>
</dbReference>
<dbReference type="AlphaFoldDB" id="A0A9Q1K959"/>